<evidence type="ECO:0000256" key="1">
    <source>
        <dbReference type="ARBA" id="ARBA00004651"/>
    </source>
</evidence>
<evidence type="ECO:0000313" key="8">
    <source>
        <dbReference type="Proteomes" id="UP000316008"/>
    </source>
</evidence>
<dbReference type="PANTHER" id="PTHR30213">
    <property type="entry name" value="INNER MEMBRANE PROTEIN YHJD"/>
    <property type="match status" value="1"/>
</dbReference>
<evidence type="ECO:0000256" key="3">
    <source>
        <dbReference type="ARBA" id="ARBA00022692"/>
    </source>
</evidence>
<feature type="transmembrane region" description="Helical" evidence="6">
    <location>
        <begin position="224"/>
        <end position="243"/>
    </location>
</feature>
<name>A0A556N6Y4_9FLAO</name>
<sequence>MNSKVKIPKLSWKEVGKLFKRTFFEFFQENSFFHGAALAYYAVFAIIPIIYLAVISFGKIMGQEEILRLIKVLLEEQVGIKDSSGILAFLSEVHFEKSSVVLNIIGIVALMFSSSALISSLRMSINEFYDIQVKIDDRKTKIYHTVLTKLISVFMLAVFGVSIVLLYTAETIFMSVSGQLYDSFHLQQQWIMGGVEHLVSIGINTILFALVYKFLHDGKVLWKLAFSGGLLTACLLHIGQIGLKFYLTNFFFGSQMGIAGTLLIFLAWMYYTSQIIFLGAKFIKVYSELIGRPIVFEVHVLLQNMQQRRKK</sequence>
<evidence type="ECO:0000313" key="7">
    <source>
        <dbReference type="EMBL" id="TSJ47843.1"/>
    </source>
</evidence>
<comment type="subcellular location">
    <subcellularLocation>
        <location evidence="1">Cell membrane</location>
        <topology evidence="1">Multi-pass membrane protein</topology>
    </subcellularLocation>
</comment>
<evidence type="ECO:0000256" key="5">
    <source>
        <dbReference type="ARBA" id="ARBA00023136"/>
    </source>
</evidence>
<dbReference type="Proteomes" id="UP000316008">
    <property type="component" value="Unassembled WGS sequence"/>
</dbReference>
<dbReference type="PIRSF" id="PIRSF035875">
    <property type="entry name" value="RNase_BN"/>
    <property type="match status" value="1"/>
</dbReference>
<dbReference type="OrthoDB" id="9797028at2"/>
<keyword evidence="8" id="KW-1185">Reference proteome</keyword>
<accession>A0A556N6Y4</accession>
<feature type="transmembrane region" description="Helical" evidence="6">
    <location>
        <begin position="100"/>
        <end position="121"/>
    </location>
</feature>
<dbReference type="PANTHER" id="PTHR30213:SF0">
    <property type="entry name" value="UPF0761 MEMBRANE PROTEIN YIHY"/>
    <property type="match status" value="1"/>
</dbReference>
<dbReference type="Pfam" id="PF03631">
    <property type="entry name" value="Virul_fac_BrkB"/>
    <property type="match status" value="1"/>
</dbReference>
<proteinExistence type="predicted"/>
<keyword evidence="2" id="KW-1003">Cell membrane</keyword>
<feature type="transmembrane region" description="Helical" evidence="6">
    <location>
        <begin position="38"/>
        <end position="58"/>
    </location>
</feature>
<keyword evidence="3 6" id="KW-0812">Transmembrane</keyword>
<keyword evidence="4 6" id="KW-1133">Transmembrane helix</keyword>
<dbReference type="InterPro" id="IPR017039">
    <property type="entry name" value="Virul_fac_BrkB"/>
</dbReference>
<evidence type="ECO:0000256" key="6">
    <source>
        <dbReference type="SAM" id="Phobius"/>
    </source>
</evidence>
<feature type="transmembrane region" description="Helical" evidence="6">
    <location>
        <begin position="142"/>
        <end position="169"/>
    </location>
</feature>
<dbReference type="GO" id="GO:0005886">
    <property type="term" value="C:plasma membrane"/>
    <property type="evidence" value="ECO:0007669"/>
    <property type="project" value="UniProtKB-SubCell"/>
</dbReference>
<evidence type="ECO:0000256" key="2">
    <source>
        <dbReference type="ARBA" id="ARBA00022475"/>
    </source>
</evidence>
<dbReference type="AlphaFoldDB" id="A0A556N6Y4"/>
<comment type="caution">
    <text evidence="7">The sequence shown here is derived from an EMBL/GenBank/DDBJ whole genome shotgun (WGS) entry which is preliminary data.</text>
</comment>
<reference evidence="7 8" key="1">
    <citation type="submission" date="2019-07" db="EMBL/GenBank/DDBJ databases">
        <authorList>
            <person name="Huq M.A."/>
        </authorList>
    </citation>
    <scope>NUCLEOTIDE SEQUENCE [LARGE SCALE GENOMIC DNA]</scope>
    <source>
        <strain evidence="7 8">MAH-3</strain>
    </source>
</reference>
<organism evidence="7 8">
    <name type="scientific">Fluviicola chungangensis</name>
    <dbReference type="NCBI Taxonomy" id="2597671"/>
    <lineage>
        <taxon>Bacteria</taxon>
        <taxon>Pseudomonadati</taxon>
        <taxon>Bacteroidota</taxon>
        <taxon>Flavobacteriia</taxon>
        <taxon>Flavobacteriales</taxon>
        <taxon>Crocinitomicaceae</taxon>
        <taxon>Fluviicola</taxon>
    </lineage>
</organism>
<protein>
    <submittedName>
        <fullName evidence="7">YihY/virulence factor BrkB family protein</fullName>
    </submittedName>
</protein>
<dbReference type="EMBL" id="VLPL01000001">
    <property type="protein sequence ID" value="TSJ47843.1"/>
    <property type="molecule type" value="Genomic_DNA"/>
</dbReference>
<keyword evidence="5 6" id="KW-0472">Membrane</keyword>
<feature type="transmembrane region" description="Helical" evidence="6">
    <location>
        <begin position="249"/>
        <end position="271"/>
    </location>
</feature>
<feature type="transmembrane region" description="Helical" evidence="6">
    <location>
        <begin position="189"/>
        <end position="212"/>
    </location>
</feature>
<dbReference type="RefSeq" id="WP_144331378.1">
    <property type="nucleotide sequence ID" value="NZ_VLPL01000001.1"/>
</dbReference>
<evidence type="ECO:0000256" key="4">
    <source>
        <dbReference type="ARBA" id="ARBA00022989"/>
    </source>
</evidence>
<gene>
    <name evidence="7" type="ORF">FO442_01575</name>
</gene>